<accession>A0A8E0S431</accession>
<evidence type="ECO:0000313" key="3">
    <source>
        <dbReference type="Proteomes" id="UP000728185"/>
    </source>
</evidence>
<evidence type="ECO:0000313" key="2">
    <source>
        <dbReference type="EMBL" id="KAA0200457.1"/>
    </source>
</evidence>
<proteinExistence type="predicted"/>
<sequence length="432" mass="47398">MCIIFHGGLVQHRIQDHKSKLDVDVAHVPPILTREAYVLRCRILNNEAMDATQMKCSVQLIERPPVSPGGTIDPDIAIPATGQKSADHLVIGDASALPLDDPAASTPVTGSVPATTSAATDLDDLKSGEEFSCPISVRCLLPGSRMLRVHFAYQTDLSNPDVPDFLICVPGCTASTNVAGQSRIIAIDTSRVSTTRDRLIRSHCVKSLQMDLDVREPFGLTCQTLSLEQLPISDLIVGENFLLYLTVANISSCELEIVNTHIKLTPSVTFADEDPDERIANLPLSADDCASECQVLCIGRTKPNEEVVKLGSYVVQWRRVFSQPSTSDSNATNEAQLVTTVFQLLSCPILELPVRVWVDMPAFGTLFTPMNMLYVFENQTVYPQEVQILLEPSPSFMFSGQSKMKVRLLPNSPLYLSYVFLPLRSGNVVLPR</sequence>
<dbReference type="EMBL" id="LUCM01000515">
    <property type="protein sequence ID" value="KAA0200457.1"/>
    <property type="molecule type" value="Genomic_DNA"/>
</dbReference>
<evidence type="ECO:0000259" key="1">
    <source>
        <dbReference type="Pfam" id="PF07919"/>
    </source>
</evidence>
<dbReference type="PANTHER" id="PTHR14374">
    <property type="entry name" value="FOIE GRAS"/>
    <property type="match status" value="1"/>
</dbReference>
<dbReference type="Proteomes" id="UP000728185">
    <property type="component" value="Unassembled WGS sequence"/>
</dbReference>
<dbReference type="OrthoDB" id="6278596at2759"/>
<gene>
    <name evidence="2" type="ORF">FBUS_03294</name>
</gene>
<name>A0A8E0S431_9TREM</name>
<protein>
    <recommendedName>
        <fullName evidence="1">Gryzun putative trafficking through Golgi domain-containing protein</fullName>
    </recommendedName>
</protein>
<dbReference type="Pfam" id="PF07919">
    <property type="entry name" value="Gryzun"/>
    <property type="match status" value="1"/>
</dbReference>
<reference evidence="2" key="1">
    <citation type="submission" date="2019-05" db="EMBL/GenBank/DDBJ databases">
        <title>Annotation for the trematode Fasciolopsis buski.</title>
        <authorList>
            <person name="Choi Y.-J."/>
        </authorList>
    </citation>
    <scope>NUCLEOTIDE SEQUENCE</scope>
    <source>
        <strain evidence="2">HT</strain>
        <tissue evidence="2">Whole worm</tissue>
    </source>
</reference>
<dbReference type="PANTHER" id="PTHR14374:SF0">
    <property type="entry name" value="TRAFFICKING PROTEIN PARTICLE COMPLEX SUBUNIT 11"/>
    <property type="match status" value="1"/>
</dbReference>
<organism evidence="2 3">
    <name type="scientific">Fasciolopsis buskii</name>
    <dbReference type="NCBI Taxonomy" id="27845"/>
    <lineage>
        <taxon>Eukaryota</taxon>
        <taxon>Metazoa</taxon>
        <taxon>Spiralia</taxon>
        <taxon>Lophotrochozoa</taxon>
        <taxon>Platyhelminthes</taxon>
        <taxon>Trematoda</taxon>
        <taxon>Digenea</taxon>
        <taxon>Plagiorchiida</taxon>
        <taxon>Echinostomata</taxon>
        <taxon>Echinostomatoidea</taxon>
        <taxon>Fasciolidae</taxon>
        <taxon>Fasciolopsis</taxon>
    </lineage>
</organism>
<keyword evidence="3" id="KW-1185">Reference proteome</keyword>
<comment type="caution">
    <text evidence="2">The sequence shown here is derived from an EMBL/GenBank/DDBJ whole genome shotgun (WGS) entry which is preliminary data.</text>
</comment>
<feature type="domain" description="Gryzun putative trafficking through Golgi" evidence="1">
    <location>
        <begin position="312"/>
        <end position="431"/>
    </location>
</feature>
<dbReference type="AlphaFoldDB" id="A0A8E0S431"/>
<dbReference type="InterPro" id="IPR012880">
    <property type="entry name" value="Gryzun"/>
</dbReference>